<feature type="transmembrane region" description="Helical" evidence="1">
    <location>
        <begin position="184"/>
        <end position="206"/>
    </location>
</feature>
<gene>
    <name evidence="2" type="ORF">NCTC11923_00686</name>
</gene>
<proteinExistence type="predicted"/>
<feature type="transmembrane region" description="Helical" evidence="1">
    <location>
        <begin position="88"/>
        <end position="106"/>
    </location>
</feature>
<dbReference type="RefSeq" id="WP_126412124.1">
    <property type="nucleotide sequence ID" value="NZ_CBCRWE010000003.1"/>
</dbReference>
<evidence type="ECO:0000313" key="2">
    <source>
        <dbReference type="EMBL" id="VEG74067.1"/>
    </source>
</evidence>
<dbReference type="AlphaFoldDB" id="A0A3S4U1D1"/>
<feature type="transmembrane region" description="Helical" evidence="1">
    <location>
        <begin position="23"/>
        <end position="42"/>
    </location>
</feature>
<dbReference type="SUPFAM" id="SSF50998">
    <property type="entry name" value="Quinoprotein alcohol dehydrogenase-like"/>
    <property type="match status" value="1"/>
</dbReference>
<feature type="transmembrane region" description="Helical" evidence="1">
    <location>
        <begin position="54"/>
        <end position="76"/>
    </location>
</feature>
<keyword evidence="1" id="KW-0472">Membrane</keyword>
<dbReference type="Proteomes" id="UP000276899">
    <property type="component" value="Chromosome"/>
</dbReference>
<keyword evidence="3" id="KW-1185">Reference proteome</keyword>
<organism evidence="2 3">
    <name type="scientific">Actinomyces slackii</name>
    <dbReference type="NCBI Taxonomy" id="52774"/>
    <lineage>
        <taxon>Bacteria</taxon>
        <taxon>Bacillati</taxon>
        <taxon>Actinomycetota</taxon>
        <taxon>Actinomycetes</taxon>
        <taxon>Actinomycetales</taxon>
        <taxon>Actinomycetaceae</taxon>
        <taxon>Actinomyces</taxon>
    </lineage>
</organism>
<accession>A0A3S4U1D1</accession>
<dbReference type="KEGG" id="asla:NCTC11923_00686"/>
<protein>
    <submittedName>
        <fullName evidence="2">Uncharacterized protein</fullName>
    </submittedName>
</protein>
<evidence type="ECO:0000313" key="3">
    <source>
        <dbReference type="Proteomes" id="UP000276899"/>
    </source>
</evidence>
<keyword evidence="1" id="KW-1133">Transmembrane helix</keyword>
<dbReference type="STRING" id="1278298.GCA_000428685_00209"/>
<reference evidence="2 3" key="1">
    <citation type="submission" date="2018-12" db="EMBL/GenBank/DDBJ databases">
        <authorList>
            <consortium name="Pathogen Informatics"/>
        </authorList>
    </citation>
    <scope>NUCLEOTIDE SEQUENCE [LARGE SCALE GENOMIC DNA]</scope>
    <source>
        <strain evidence="2 3">NCTC11923</strain>
    </source>
</reference>
<evidence type="ECO:0000256" key="1">
    <source>
        <dbReference type="SAM" id="Phobius"/>
    </source>
</evidence>
<dbReference type="EMBL" id="LR134363">
    <property type="protein sequence ID" value="VEG74067.1"/>
    <property type="molecule type" value="Genomic_DNA"/>
</dbReference>
<sequence>MLLIATLIQWRAGELPGDFREDTTALVILAGFIGILFVRLPHLKPPGHHLRNDVILLSAPIVAAVILCIPLVNPWWAAYQADGTRLRLPLQIGASIVLLGIGWTMFRAREIHLALLASAKPLRSPRIRTRESYMVLYPPLLATLASSKGAGTDEEAHDSEPRLADAVEQTATLPHAKPLTWIPLLLAACAPAAAVALVIALVGAAIPSPDLSFRAIQNPADPVSEGSLPTTPTTAPTRVAWSTTLMATGRMSLAAGARGPIMLTAEGVRALNGEDGSLLWSYQISDGSYARSELDSTYVLVSSPDRRHVAVLVRTVDKRFESIVGFTAVVLDTITGTVTAQRRITTTDASGPTPALQLTDSAALLGTDVFSLKDGALLERFTSEELVPDENDTGTAYTGTAGHSTFMMRNYGDDPERTDYLLVPDSDLSRRIGLGNVCGQYAIKAYGPIIEAGWTSLCTADGQGSDSDQRLWTMTAVNIDEIAAAMPARDVEQPEDVAAESRVHLGTGLGPGRLASTVAGTLIMLTPAEHATDNGEGHTASRIVPQTDTALDPVTRTAVPANQSTSMGTALFFLYGPAYGQAVSDTVLTVAPSNGAQPLAIPLAPTEIYGSWRIMDEPPRSLVEDFSWDLFNVQALSAPGASTLVLETSHEGVSDRPAEITIVGVK</sequence>
<dbReference type="InterPro" id="IPR011047">
    <property type="entry name" value="Quinoprotein_ADH-like_sf"/>
</dbReference>
<name>A0A3S4U1D1_9ACTO</name>
<keyword evidence="1" id="KW-0812">Transmembrane</keyword>